<name>A0ABS8AJF4_9BACT</name>
<evidence type="ECO:0000313" key="2">
    <source>
        <dbReference type="Proteomes" id="UP001165297"/>
    </source>
</evidence>
<dbReference type="RefSeq" id="WP_226189644.1">
    <property type="nucleotide sequence ID" value="NZ_JAJADQ010000013.1"/>
</dbReference>
<dbReference type="Gene3D" id="2.60.120.260">
    <property type="entry name" value="Galactose-binding domain-like"/>
    <property type="match status" value="1"/>
</dbReference>
<proteinExistence type="predicted"/>
<sequence length="165" mass="19161">MLKLGLGAILTTGCQSQAEEVVRIGFDDIHGWGPQDPPWLTDSTAHSGRWSYSLSIADDYGPNFSRSWAELNNPKTIRVGAWVWLPHGRITTALAINVERDGEKIYYKSMGFREVVKRYRSWELVHQTHELPADMRPTDMVNVYIWQWGEHHRMKCDDMFVEKLR</sequence>
<reference evidence="1" key="1">
    <citation type="submission" date="2021-10" db="EMBL/GenBank/DDBJ databases">
        <authorList>
            <person name="Dean J.D."/>
            <person name="Kim M.K."/>
            <person name="Newey C.N."/>
            <person name="Stoker T.S."/>
            <person name="Thompson D.W."/>
            <person name="Grose J.H."/>
        </authorList>
    </citation>
    <scope>NUCLEOTIDE SEQUENCE</scope>
    <source>
        <strain evidence="1">BT635</strain>
    </source>
</reference>
<keyword evidence="2" id="KW-1185">Reference proteome</keyword>
<dbReference type="Proteomes" id="UP001165297">
    <property type="component" value="Unassembled WGS sequence"/>
</dbReference>
<dbReference type="EMBL" id="JAJADQ010000013">
    <property type="protein sequence ID" value="MCB2380016.1"/>
    <property type="molecule type" value="Genomic_DNA"/>
</dbReference>
<comment type="caution">
    <text evidence="1">The sequence shown here is derived from an EMBL/GenBank/DDBJ whole genome shotgun (WGS) entry which is preliminary data.</text>
</comment>
<evidence type="ECO:0000313" key="1">
    <source>
        <dbReference type="EMBL" id="MCB2380016.1"/>
    </source>
</evidence>
<organism evidence="1 2">
    <name type="scientific">Hymenobacter nitidus</name>
    <dbReference type="NCBI Taxonomy" id="2880929"/>
    <lineage>
        <taxon>Bacteria</taxon>
        <taxon>Pseudomonadati</taxon>
        <taxon>Bacteroidota</taxon>
        <taxon>Cytophagia</taxon>
        <taxon>Cytophagales</taxon>
        <taxon>Hymenobacteraceae</taxon>
        <taxon>Hymenobacter</taxon>
    </lineage>
</organism>
<accession>A0ABS8AJF4</accession>
<gene>
    <name evidence="1" type="ORF">LGH70_20650</name>
</gene>
<protein>
    <submittedName>
        <fullName evidence="1">Uncharacterized protein</fullName>
    </submittedName>
</protein>